<dbReference type="Proteomes" id="UP000499080">
    <property type="component" value="Unassembled WGS sequence"/>
</dbReference>
<organism evidence="2 3">
    <name type="scientific">Araneus ventricosus</name>
    <name type="common">Orbweaver spider</name>
    <name type="synonym">Epeira ventricosa</name>
    <dbReference type="NCBI Taxonomy" id="182803"/>
    <lineage>
        <taxon>Eukaryota</taxon>
        <taxon>Metazoa</taxon>
        <taxon>Ecdysozoa</taxon>
        <taxon>Arthropoda</taxon>
        <taxon>Chelicerata</taxon>
        <taxon>Arachnida</taxon>
        <taxon>Araneae</taxon>
        <taxon>Araneomorphae</taxon>
        <taxon>Entelegynae</taxon>
        <taxon>Araneoidea</taxon>
        <taxon>Araneidae</taxon>
        <taxon>Araneus</taxon>
    </lineage>
</organism>
<dbReference type="AlphaFoldDB" id="A0A4Y2EQ21"/>
<accession>A0A4Y2EQ21</accession>
<reference evidence="2 3" key="1">
    <citation type="journal article" date="2019" name="Sci. Rep.">
        <title>Orb-weaving spider Araneus ventricosus genome elucidates the spidroin gene catalogue.</title>
        <authorList>
            <person name="Kono N."/>
            <person name="Nakamura H."/>
            <person name="Ohtoshi R."/>
            <person name="Moran D.A.P."/>
            <person name="Shinohara A."/>
            <person name="Yoshida Y."/>
            <person name="Fujiwara M."/>
            <person name="Mori M."/>
            <person name="Tomita M."/>
            <person name="Arakawa K."/>
        </authorList>
    </citation>
    <scope>NUCLEOTIDE SEQUENCE [LARGE SCALE GENOMIC DNA]</scope>
</reference>
<name>A0A4Y2EQ21_ARAVE</name>
<comment type="caution">
    <text evidence="2">The sequence shown here is derived from an EMBL/GenBank/DDBJ whole genome shotgun (WGS) entry which is preliminary data.</text>
</comment>
<protein>
    <submittedName>
        <fullName evidence="2">Uncharacterized protein</fullName>
    </submittedName>
</protein>
<dbReference type="EMBL" id="BGPR01000682">
    <property type="protein sequence ID" value="GBM31383.1"/>
    <property type="molecule type" value="Genomic_DNA"/>
</dbReference>
<evidence type="ECO:0000256" key="1">
    <source>
        <dbReference type="SAM" id="MobiDB-lite"/>
    </source>
</evidence>
<keyword evidence="3" id="KW-1185">Reference proteome</keyword>
<feature type="region of interest" description="Disordered" evidence="1">
    <location>
        <begin position="39"/>
        <end position="69"/>
    </location>
</feature>
<evidence type="ECO:0000313" key="2">
    <source>
        <dbReference type="EMBL" id="GBM31383.1"/>
    </source>
</evidence>
<evidence type="ECO:0000313" key="3">
    <source>
        <dbReference type="Proteomes" id="UP000499080"/>
    </source>
</evidence>
<sequence length="88" mass="9675">MMREALGLVLPLQASAPHQRVDVGALRMIYGAAGPIHGGSPVESGFEPGTLRPRRRELSTRPPRPRLQSEKMARVLYSSFVYDSRGTS</sequence>
<proteinExistence type="predicted"/>
<gene>
    <name evidence="2" type="ORF">AVEN_99603_1</name>
</gene>